<gene>
    <name evidence="2" type="ORF">GGE16_000247</name>
</gene>
<evidence type="ECO:0000313" key="2">
    <source>
        <dbReference type="EMBL" id="MBB4288231.1"/>
    </source>
</evidence>
<feature type="compositionally biased region" description="Polar residues" evidence="1">
    <location>
        <begin position="177"/>
        <end position="188"/>
    </location>
</feature>
<reference evidence="2 3" key="1">
    <citation type="submission" date="2020-08" db="EMBL/GenBank/DDBJ databases">
        <title>Genomic Encyclopedia of Type Strains, Phase IV (KMG-V): Genome sequencing to study the core and pangenomes of soil and plant-associated prokaryotes.</title>
        <authorList>
            <person name="Whitman W."/>
        </authorList>
    </citation>
    <scope>NUCLEOTIDE SEQUENCE [LARGE SCALE GENOMIC DNA]</scope>
    <source>
        <strain evidence="2 3">SEMIA 415</strain>
    </source>
</reference>
<proteinExistence type="predicted"/>
<accession>A0AAE2MF76</accession>
<feature type="region of interest" description="Disordered" evidence="1">
    <location>
        <begin position="154"/>
        <end position="188"/>
    </location>
</feature>
<protein>
    <submittedName>
        <fullName evidence="2">Uncharacterized protein</fullName>
    </submittedName>
</protein>
<evidence type="ECO:0000313" key="3">
    <source>
        <dbReference type="Proteomes" id="UP000538507"/>
    </source>
</evidence>
<name>A0AAE2MF76_RHILE</name>
<dbReference type="Proteomes" id="UP000538507">
    <property type="component" value="Unassembled WGS sequence"/>
</dbReference>
<dbReference type="AlphaFoldDB" id="A0AAE2MF76"/>
<dbReference type="EMBL" id="JACIGO010000001">
    <property type="protein sequence ID" value="MBB4288231.1"/>
    <property type="molecule type" value="Genomic_DNA"/>
</dbReference>
<sequence>MMGEAEEIVKDFKAAANFGIPRCYIESGGELLTKALCHGQKLRLPSADLPGRNCPKQKAESLIEPVKRGNSVLERMHLGRHIFADEDDIHAEVLQCPGILRIGCLGGVLDAKWSIARLAGVFLPDDIAIEQHVAPPRREIGEDAFGRAEDRAFDEHQATGRQGVMSSQQGRARAFQTLRTSQKTQASK</sequence>
<organism evidence="2 3">
    <name type="scientific">Rhizobium leguminosarum</name>
    <dbReference type="NCBI Taxonomy" id="384"/>
    <lineage>
        <taxon>Bacteria</taxon>
        <taxon>Pseudomonadati</taxon>
        <taxon>Pseudomonadota</taxon>
        <taxon>Alphaproteobacteria</taxon>
        <taxon>Hyphomicrobiales</taxon>
        <taxon>Rhizobiaceae</taxon>
        <taxon>Rhizobium/Agrobacterium group</taxon>
        <taxon>Rhizobium</taxon>
    </lineage>
</organism>
<evidence type="ECO:0000256" key="1">
    <source>
        <dbReference type="SAM" id="MobiDB-lite"/>
    </source>
</evidence>
<comment type="caution">
    <text evidence="2">The sequence shown here is derived from an EMBL/GenBank/DDBJ whole genome shotgun (WGS) entry which is preliminary data.</text>
</comment>